<dbReference type="Gene3D" id="2.40.70.10">
    <property type="entry name" value="Acid Proteases"/>
    <property type="match status" value="1"/>
</dbReference>
<proteinExistence type="predicted"/>
<organism evidence="1 2">
    <name type="scientific">Candidatus Hakubella thermalkaliphila</name>
    <dbReference type="NCBI Taxonomy" id="2754717"/>
    <lineage>
        <taxon>Bacteria</taxon>
        <taxon>Bacillati</taxon>
        <taxon>Actinomycetota</taxon>
        <taxon>Actinomycetota incertae sedis</taxon>
        <taxon>Candidatus Hakubellales</taxon>
        <taxon>Candidatus Hakubellaceae</taxon>
        <taxon>Candidatus Hakubella</taxon>
    </lineage>
</organism>
<name>A0A6V8PND0_9ACTN</name>
<protein>
    <recommendedName>
        <fullName evidence="3">Peptidase A2 domain-containing protein</fullName>
    </recommendedName>
</protein>
<gene>
    <name evidence="1" type="ORF">HKBW3S42_02107</name>
</gene>
<dbReference type="Proteomes" id="UP000568877">
    <property type="component" value="Unassembled WGS sequence"/>
</dbReference>
<accession>A0A6V8PND0</accession>
<dbReference type="InterPro" id="IPR021109">
    <property type="entry name" value="Peptidase_aspartic_dom_sf"/>
</dbReference>
<evidence type="ECO:0000313" key="2">
    <source>
        <dbReference type="Proteomes" id="UP000568877"/>
    </source>
</evidence>
<dbReference type="AlphaFoldDB" id="A0A6V8PND0"/>
<dbReference type="SUPFAM" id="SSF50630">
    <property type="entry name" value="Acid proteases"/>
    <property type="match status" value="1"/>
</dbReference>
<sequence length="145" mass="15843">MAYESKYDSDNFKPPAPIIRCSVSNPASPLKTEPVTVIGLVDSGAGITCIPLEVIRELDLKPVDVRTIYAYDGTGERKVIYSAGVHLPTSESPIIRVVGTEDDHALIGRDILRGCPKTKGILPKVGNYSYMRSDFEVNVGSFMRN</sequence>
<reference evidence="1 2" key="1">
    <citation type="journal article" date="2020" name="Front. Microbiol.">
        <title>Single-cell genomics of novel Actinobacteria with the Wood-Ljungdahl pathway discovered in a serpentinizing system.</title>
        <authorList>
            <person name="Merino N."/>
            <person name="Kawai M."/>
            <person name="Boyd E.S."/>
            <person name="Colman D.R."/>
            <person name="McGlynn S.E."/>
            <person name="Nealson K.H."/>
            <person name="Kurokawa K."/>
            <person name="Hongoh Y."/>
        </authorList>
    </citation>
    <scope>NUCLEOTIDE SEQUENCE [LARGE SCALE GENOMIC DNA]</scope>
    <source>
        <strain evidence="1 2">S42</strain>
    </source>
</reference>
<dbReference type="EMBL" id="BLSA01000710">
    <property type="protein sequence ID" value="GFP33768.1"/>
    <property type="molecule type" value="Genomic_DNA"/>
</dbReference>
<evidence type="ECO:0000313" key="1">
    <source>
        <dbReference type="EMBL" id="GFP33768.1"/>
    </source>
</evidence>
<comment type="caution">
    <text evidence="1">The sequence shown here is derived from an EMBL/GenBank/DDBJ whole genome shotgun (WGS) entry which is preliminary data.</text>
</comment>
<evidence type="ECO:0008006" key="3">
    <source>
        <dbReference type="Google" id="ProtNLM"/>
    </source>
</evidence>